<feature type="non-terminal residue" evidence="1">
    <location>
        <position position="343"/>
    </location>
</feature>
<gene>
    <name evidence="1" type="ORF">Taro_029443</name>
</gene>
<reference evidence="1" key="1">
    <citation type="submission" date="2017-07" db="EMBL/GenBank/DDBJ databases">
        <title>Taro Niue Genome Assembly and Annotation.</title>
        <authorList>
            <person name="Atibalentja N."/>
            <person name="Keating K."/>
            <person name="Fields C.J."/>
        </authorList>
    </citation>
    <scope>NUCLEOTIDE SEQUENCE</scope>
    <source>
        <strain evidence="1">Niue_2</strain>
        <tissue evidence="1">Leaf</tissue>
    </source>
</reference>
<dbReference type="OrthoDB" id="783864at2759"/>
<protein>
    <submittedName>
        <fullName evidence="1">Uncharacterized protein</fullName>
    </submittedName>
</protein>
<accession>A0A843VUW3</accession>
<dbReference type="PANTHER" id="PTHR46481">
    <property type="entry name" value="ZINC FINGER BED DOMAIN-CONTAINING PROTEIN 4"/>
    <property type="match status" value="1"/>
</dbReference>
<proteinExistence type="predicted"/>
<keyword evidence="2" id="KW-1185">Reference proteome</keyword>
<evidence type="ECO:0000313" key="1">
    <source>
        <dbReference type="EMBL" id="MQL96764.1"/>
    </source>
</evidence>
<sequence>FTANLFNPALLDLPLHHYSEPTFSSLLARPQPGKSKQSHDFPHARPGQYALLSAAKLSIYSVALVRPQLAKPSHGSPSLVRARRPTIYSLSLTTCTTGKRGGEEQVDGGGGWGSAEIEAVVMAPARAEEFDSIAAKHFLLDIMEIYQLIMAESVAIEIESDSPAASLASPPISKQRKLRSLVWNDFEKFHKEDGSQDKLTRTIDVGMLFAHGVNSDGSNSLKCVHFDEETCRDLLAKNSTLFQGIFNKLQPQFKLVGHTSIKANCMKWCNIAKVIPGKLFDWNLNKKLCSIVLDNAFSNDVLTRQLSNMLRSHGCLLLNDKLFRVRYCCHVLNLIVQMGLDPL</sequence>
<dbReference type="Proteomes" id="UP000652761">
    <property type="component" value="Unassembled WGS sequence"/>
</dbReference>
<name>A0A843VUW3_COLES</name>
<dbReference type="InterPro" id="IPR052035">
    <property type="entry name" value="ZnF_BED_domain_contain"/>
</dbReference>
<organism evidence="1 2">
    <name type="scientific">Colocasia esculenta</name>
    <name type="common">Wild taro</name>
    <name type="synonym">Arum esculentum</name>
    <dbReference type="NCBI Taxonomy" id="4460"/>
    <lineage>
        <taxon>Eukaryota</taxon>
        <taxon>Viridiplantae</taxon>
        <taxon>Streptophyta</taxon>
        <taxon>Embryophyta</taxon>
        <taxon>Tracheophyta</taxon>
        <taxon>Spermatophyta</taxon>
        <taxon>Magnoliopsida</taxon>
        <taxon>Liliopsida</taxon>
        <taxon>Araceae</taxon>
        <taxon>Aroideae</taxon>
        <taxon>Colocasieae</taxon>
        <taxon>Colocasia</taxon>
    </lineage>
</organism>
<dbReference type="AlphaFoldDB" id="A0A843VUW3"/>
<feature type="non-terminal residue" evidence="1">
    <location>
        <position position="1"/>
    </location>
</feature>
<dbReference type="PANTHER" id="PTHR46481:SF11">
    <property type="entry name" value="ZINC FINGER BED DOMAIN-CONTAINING PROTEIN RICESLEEPER 2-LIKE"/>
    <property type="match status" value="1"/>
</dbReference>
<comment type="caution">
    <text evidence="1">The sequence shown here is derived from an EMBL/GenBank/DDBJ whole genome shotgun (WGS) entry which is preliminary data.</text>
</comment>
<dbReference type="EMBL" id="NMUH01001956">
    <property type="protein sequence ID" value="MQL96764.1"/>
    <property type="molecule type" value="Genomic_DNA"/>
</dbReference>
<evidence type="ECO:0000313" key="2">
    <source>
        <dbReference type="Proteomes" id="UP000652761"/>
    </source>
</evidence>